<protein>
    <submittedName>
        <fullName evidence="2">Membrane protein</fullName>
    </submittedName>
</protein>
<gene>
    <name evidence="2" type="ORF">J2T55_000360</name>
</gene>
<evidence type="ECO:0000313" key="3">
    <source>
        <dbReference type="Proteomes" id="UP001204445"/>
    </source>
</evidence>
<keyword evidence="3" id="KW-1185">Reference proteome</keyword>
<keyword evidence="1" id="KW-0472">Membrane</keyword>
<feature type="transmembrane region" description="Helical" evidence="1">
    <location>
        <begin position="12"/>
        <end position="30"/>
    </location>
</feature>
<dbReference type="AlphaFoldDB" id="A0AAE3L0E7"/>
<sequence>MLWFRNNGRVLTAAFATLGVLYPLIVYFGLQTLPGTGLLALLMALLLLRALLFGWQRQWPGCLACLLLAVMMTIVAISQTELALLLYPVLVSLLLASAFTLTLLYPPPMIERFARLQQATLDDHGIRYTRRLTLVWIVFFLINASIAAWTATAGTLEQWTLYNGFISYLLIGALFFGEWPLRHYLRRRQTGPDPN</sequence>
<feature type="transmembrane region" description="Helical" evidence="1">
    <location>
        <begin position="62"/>
        <end position="79"/>
    </location>
</feature>
<dbReference type="EMBL" id="JANUCT010000002">
    <property type="protein sequence ID" value="MCS3902364.1"/>
    <property type="molecule type" value="Genomic_DNA"/>
</dbReference>
<name>A0AAE3L0E7_9GAMM</name>
<comment type="caution">
    <text evidence="2">The sequence shown here is derived from an EMBL/GenBank/DDBJ whole genome shotgun (WGS) entry which is preliminary data.</text>
</comment>
<dbReference type="RefSeq" id="WP_259053874.1">
    <property type="nucleotide sequence ID" value="NZ_JANUCT010000002.1"/>
</dbReference>
<dbReference type="Proteomes" id="UP001204445">
    <property type="component" value="Unassembled WGS sequence"/>
</dbReference>
<reference evidence="2" key="1">
    <citation type="submission" date="2022-08" db="EMBL/GenBank/DDBJ databases">
        <title>Genomic Encyclopedia of Type Strains, Phase III (KMG-III): the genomes of soil and plant-associated and newly described type strains.</title>
        <authorList>
            <person name="Whitman W."/>
        </authorList>
    </citation>
    <scope>NUCLEOTIDE SEQUENCE</scope>
    <source>
        <strain evidence="2">HMT 1</strain>
    </source>
</reference>
<organism evidence="2 3">
    <name type="scientific">Methylohalomonas lacus</name>
    <dbReference type="NCBI Taxonomy" id="398773"/>
    <lineage>
        <taxon>Bacteria</taxon>
        <taxon>Pseudomonadati</taxon>
        <taxon>Pseudomonadota</taxon>
        <taxon>Gammaproteobacteria</taxon>
        <taxon>Methylohalomonadales</taxon>
        <taxon>Methylohalomonadaceae</taxon>
        <taxon>Methylohalomonas</taxon>
    </lineage>
</organism>
<feature type="transmembrane region" description="Helical" evidence="1">
    <location>
        <begin position="159"/>
        <end position="179"/>
    </location>
</feature>
<evidence type="ECO:0000256" key="1">
    <source>
        <dbReference type="SAM" id="Phobius"/>
    </source>
</evidence>
<feature type="transmembrane region" description="Helical" evidence="1">
    <location>
        <begin position="134"/>
        <end position="153"/>
    </location>
</feature>
<keyword evidence="1" id="KW-0812">Transmembrane</keyword>
<keyword evidence="1" id="KW-1133">Transmembrane helix</keyword>
<feature type="transmembrane region" description="Helical" evidence="1">
    <location>
        <begin position="85"/>
        <end position="105"/>
    </location>
</feature>
<feature type="transmembrane region" description="Helical" evidence="1">
    <location>
        <begin position="36"/>
        <end position="55"/>
    </location>
</feature>
<accession>A0AAE3L0E7</accession>
<evidence type="ECO:0000313" key="2">
    <source>
        <dbReference type="EMBL" id="MCS3902364.1"/>
    </source>
</evidence>
<proteinExistence type="predicted"/>